<protein>
    <submittedName>
        <fullName evidence="2">Uncharacterized protein</fullName>
    </submittedName>
</protein>
<accession>A0A1Y1IBB7</accession>
<feature type="region of interest" description="Disordered" evidence="1">
    <location>
        <begin position="615"/>
        <end position="641"/>
    </location>
</feature>
<keyword evidence="3" id="KW-1185">Reference proteome</keyword>
<feature type="compositionally biased region" description="Basic and acidic residues" evidence="1">
    <location>
        <begin position="386"/>
        <end position="413"/>
    </location>
</feature>
<dbReference type="Proteomes" id="UP000054558">
    <property type="component" value="Unassembled WGS sequence"/>
</dbReference>
<name>A0A1Y1IBB7_KLENI</name>
<sequence length="641" mass="70304">MDDTPVKDGKRLKDEHDQRRNDSSDSSPPPRREKNGLGVNPEPEGVSENGAILAIEEAEPGQLEPDSEGGSVPLAAAAAPILTDEESARLFLECLEEIKNRLTPQTFANWLFVLGNCLRWAHDKAFDDYPKLHSLVFGLVRRIVTSEAFNLFVGRGFEANRFYLLGLVEWVKGQADNQKGGIDKYIHVYANTIAKVSKAKIPKDKHDQWLVKATTSLVGNGAQTSRVYTEVDFDNRSSQNVVSRRDEVRSSGGGEHGVKRGTEERAGAKPESLPPAQQPLPKTGTALDAAEVNLGVKEPGQSSPARERLGKEEKKRKKGDKLGAAQAAGGSGPVVTPEQRKEQLKTEIEVAQRAEQVCVKEGRFKAALEFKNEVEEKQEKLEALLEKDRRAAEEEERRKADMRERAKEAKRAEVQAVFEPPLPKDTPEEREAYILGAVKKDKNGEMEVLRRDSGERPQDKRPKSPSLSSNQPQNLLSPLRTSSLPAQDSELKPATVAETAPTARDPSQAPPAAQTGPGMAGAPTGPAAQENVQLSTAEQARVILSRNIPERRVVYVDSRHNVISFFSANLFYTGHTAFPLDVYMSGLVDEGGPQDGDVFVFLGNPPRNFFATWRETTDDSPSPETGPWRPLGVSGGPIGRQ</sequence>
<dbReference type="AlphaFoldDB" id="A0A1Y1IBB7"/>
<organism evidence="2 3">
    <name type="scientific">Klebsormidium nitens</name>
    <name type="common">Green alga</name>
    <name type="synonym">Ulothrix nitens</name>
    <dbReference type="NCBI Taxonomy" id="105231"/>
    <lineage>
        <taxon>Eukaryota</taxon>
        <taxon>Viridiplantae</taxon>
        <taxon>Streptophyta</taxon>
        <taxon>Klebsormidiophyceae</taxon>
        <taxon>Klebsormidiales</taxon>
        <taxon>Klebsormidiaceae</taxon>
        <taxon>Klebsormidium</taxon>
    </lineage>
</organism>
<feature type="compositionally biased region" description="Low complexity" evidence="1">
    <location>
        <begin position="464"/>
        <end position="479"/>
    </location>
</feature>
<feature type="compositionally biased region" description="Basic and acidic residues" evidence="1">
    <location>
        <begin position="1"/>
        <end position="23"/>
    </location>
</feature>
<evidence type="ECO:0000313" key="3">
    <source>
        <dbReference type="Proteomes" id="UP000054558"/>
    </source>
</evidence>
<feature type="compositionally biased region" description="Basic and acidic residues" evidence="1">
    <location>
        <begin position="256"/>
        <end position="268"/>
    </location>
</feature>
<reference evidence="2 3" key="1">
    <citation type="journal article" date="2014" name="Nat. Commun.">
        <title>Klebsormidium flaccidum genome reveals primary factors for plant terrestrial adaptation.</title>
        <authorList>
            <person name="Hori K."/>
            <person name="Maruyama F."/>
            <person name="Fujisawa T."/>
            <person name="Togashi T."/>
            <person name="Yamamoto N."/>
            <person name="Seo M."/>
            <person name="Sato S."/>
            <person name="Yamada T."/>
            <person name="Mori H."/>
            <person name="Tajima N."/>
            <person name="Moriyama T."/>
            <person name="Ikeuchi M."/>
            <person name="Watanabe M."/>
            <person name="Wada H."/>
            <person name="Kobayashi K."/>
            <person name="Saito M."/>
            <person name="Masuda T."/>
            <person name="Sasaki-Sekimoto Y."/>
            <person name="Mashiguchi K."/>
            <person name="Awai K."/>
            <person name="Shimojima M."/>
            <person name="Masuda S."/>
            <person name="Iwai M."/>
            <person name="Nobusawa T."/>
            <person name="Narise T."/>
            <person name="Kondo S."/>
            <person name="Saito H."/>
            <person name="Sato R."/>
            <person name="Murakawa M."/>
            <person name="Ihara Y."/>
            <person name="Oshima-Yamada Y."/>
            <person name="Ohtaka K."/>
            <person name="Satoh M."/>
            <person name="Sonobe K."/>
            <person name="Ishii M."/>
            <person name="Ohtani R."/>
            <person name="Kanamori-Sato M."/>
            <person name="Honoki R."/>
            <person name="Miyazaki D."/>
            <person name="Mochizuki H."/>
            <person name="Umetsu J."/>
            <person name="Higashi K."/>
            <person name="Shibata D."/>
            <person name="Kamiya Y."/>
            <person name="Sato N."/>
            <person name="Nakamura Y."/>
            <person name="Tabata S."/>
            <person name="Ida S."/>
            <person name="Kurokawa K."/>
            <person name="Ohta H."/>
        </authorList>
    </citation>
    <scope>NUCLEOTIDE SEQUENCE [LARGE SCALE GENOMIC DNA]</scope>
    <source>
        <strain evidence="2 3">NIES-2285</strain>
    </source>
</reference>
<gene>
    <name evidence="2" type="ORF">KFL_003830020</name>
</gene>
<feature type="compositionally biased region" description="Basic and acidic residues" evidence="1">
    <location>
        <begin position="425"/>
        <end position="462"/>
    </location>
</feature>
<feature type="region of interest" description="Disordered" evidence="1">
    <location>
        <begin position="386"/>
        <end position="533"/>
    </location>
</feature>
<feature type="region of interest" description="Disordered" evidence="1">
    <location>
        <begin position="1"/>
        <end position="50"/>
    </location>
</feature>
<dbReference type="EMBL" id="DF237332">
    <property type="protein sequence ID" value="GAQ87853.1"/>
    <property type="molecule type" value="Genomic_DNA"/>
</dbReference>
<feature type="compositionally biased region" description="Low complexity" evidence="1">
    <location>
        <begin position="510"/>
        <end position="529"/>
    </location>
</feature>
<proteinExistence type="predicted"/>
<evidence type="ECO:0000313" key="2">
    <source>
        <dbReference type="EMBL" id="GAQ87853.1"/>
    </source>
</evidence>
<evidence type="ECO:0000256" key="1">
    <source>
        <dbReference type="SAM" id="MobiDB-lite"/>
    </source>
</evidence>
<feature type="region of interest" description="Disordered" evidence="1">
    <location>
        <begin position="236"/>
        <end position="341"/>
    </location>
</feature>